<dbReference type="GO" id="GO:0070204">
    <property type="term" value="F:2-succinyl-5-enolpyruvyl-6-hydroxy-3-cyclohexene-1-carboxylic-acid synthase activity"/>
    <property type="evidence" value="ECO:0007669"/>
    <property type="project" value="UniProtKB-UniRule"/>
</dbReference>
<keyword evidence="6" id="KW-0474">Menaquinone biosynthesis</keyword>
<keyword evidence="5 6" id="KW-0464">Manganese</keyword>
<organism evidence="9 10">
    <name type="scientific">Saccharopolyspora montiporae</name>
    <dbReference type="NCBI Taxonomy" id="2781240"/>
    <lineage>
        <taxon>Bacteria</taxon>
        <taxon>Bacillati</taxon>
        <taxon>Actinomycetota</taxon>
        <taxon>Actinomycetes</taxon>
        <taxon>Pseudonocardiales</taxon>
        <taxon>Pseudonocardiaceae</taxon>
        <taxon>Saccharopolyspora</taxon>
    </lineage>
</organism>
<comment type="caution">
    <text evidence="9">The sequence shown here is derived from an EMBL/GenBank/DDBJ whole genome shotgun (WGS) entry which is preliminary data.</text>
</comment>
<dbReference type="CDD" id="cd07037">
    <property type="entry name" value="TPP_PYR_MenD"/>
    <property type="match status" value="1"/>
</dbReference>
<evidence type="ECO:0000256" key="4">
    <source>
        <dbReference type="ARBA" id="ARBA00023052"/>
    </source>
</evidence>
<comment type="subunit">
    <text evidence="6">Homodimer.</text>
</comment>
<dbReference type="SUPFAM" id="SSF52518">
    <property type="entry name" value="Thiamin diphosphate-binding fold (THDP-binding)"/>
    <property type="match status" value="2"/>
</dbReference>
<dbReference type="AlphaFoldDB" id="A0A929G1P8"/>
<dbReference type="GO" id="GO:0030976">
    <property type="term" value="F:thiamine pyrophosphate binding"/>
    <property type="evidence" value="ECO:0007669"/>
    <property type="project" value="UniProtKB-UniRule"/>
</dbReference>
<comment type="cofactor">
    <cofactor evidence="6">
        <name>Mg(2+)</name>
        <dbReference type="ChEBI" id="CHEBI:18420"/>
    </cofactor>
    <cofactor evidence="6">
        <name>Mn(2+)</name>
        <dbReference type="ChEBI" id="CHEBI:29035"/>
    </cofactor>
</comment>
<comment type="catalytic activity">
    <reaction evidence="6">
        <text>isochorismate + 2-oxoglutarate + H(+) = 5-enolpyruvoyl-6-hydroxy-2-succinyl-cyclohex-3-ene-1-carboxylate + CO2</text>
        <dbReference type="Rhea" id="RHEA:25593"/>
        <dbReference type="ChEBI" id="CHEBI:15378"/>
        <dbReference type="ChEBI" id="CHEBI:16526"/>
        <dbReference type="ChEBI" id="CHEBI:16810"/>
        <dbReference type="ChEBI" id="CHEBI:29780"/>
        <dbReference type="ChEBI" id="CHEBI:58818"/>
        <dbReference type="EC" id="2.2.1.9"/>
    </reaction>
</comment>
<dbReference type="Gene3D" id="3.40.50.1220">
    <property type="entry name" value="TPP-binding domain"/>
    <property type="match status" value="1"/>
</dbReference>
<dbReference type="RefSeq" id="WP_193928327.1">
    <property type="nucleotide sequence ID" value="NZ_JADEYC010000015.1"/>
</dbReference>
<feature type="domain" description="Thiamine pyrophosphate enzyme TPP-binding" evidence="7">
    <location>
        <begin position="398"/>
        <end position="522"/>
    </location>
</feature>
<dbReference type="GO" id="GO:0000287">
    <property type="term" value="F:magnesium ion binding"/>
    <property type="evidence" value="ECO:0007669"/>
    <property type="project" value="UniProtKB-UniRule"/>
</dbReference>
<dbReference type="PANTHER" id="PTHR42916">
    <property type="entry name" value="2-SUCCINYL-5-ENOLPYRUVYL-6-HYDROXY-3-CYCLOHEXENE-1-CARBOXYLATE SYNTHASE"/>
    <property type="match status" value="1"/>
</dbReference>
<dbReference type="InterPro" id="IPR004433">
    <property type="entry name" value="MenaQ_synth_MenD"/>
</dbReference>
<keyword evidence="3 6" id="KW-0460">Magnesium</keyword>
<name>A0A929G1P8_9PSEU</name>
<reference evidence="9" key="1">
    <citation type="submission" date="2020-10" db="EMBL/GenBank/DDBJ databases">
        <title>Diversity and distribution of actinomycetes associated with coral in the coast of Hainan.</title>
        <authorList>
            <person name="Li F."/>
        </authorList>
    </citation>
    <scope>NUCLEOTIDE SEQUENCE</scope>
    <source>
        <strain evidence="9">HNM0983</strain>
    </source>
</reference>
<sequence length="556" mass="58562">MNPSTAQAEVIVDELVRNGVHRVVLSPGSRNAPLSYAVHRAGQAGHLDLHVRIDERSAGFLALGMAARSGDPVAVICTSGTAATNLHPAVTEAFHSAIPLIVLTADRPPELRAAGANQTIEQHGLFGTAVRMFDELAVAENRPGQNAYWRSQICRTCSAARSGSGGGPVHLNLPFREPLVPTGDEEWCESLAGRAGSRGWTDLSTRDRAPSTLSGATSPRGLVLVADQAADVAGRWAQRRGWPVLAETGAVGVPGSSTIGTGMWLLNLPEFLRAHRPEQVVCAGRPTVFRQVQRLLSESGVEVRLAHSGADWPAPAHNLAEVAEAFGPPDGPVDPDWLTSWQEADQKATAALHGALDLEHWPSGPAVARDLVEAVPSGALLALGSSNPTRDVALAAPYRPDVRVHRNRGAAGIDGTVSTAVGAALAHDGPSYALLGDLTFLHDGNGLLLGPHEPRPDLTVVVLNDDGGGIFSLLEQGSPEHSEGFERVFGTPHGTDLAALCAAHHVEHVRVRQRSEFAEALRPSPGLRVVEVCADRSGLRAAHERLEAAVRSAVLG</sequence>
<accession>A0A929G1P8</accession>
<evidence type="ECO:0000256" key="6">
    <source>
        <dbReference type="HAMAP-Rule" id="MF_01659"/>
    </source>
</evidence>
<dbReference type="InterPro" id="IPR011766">
    <property type="entry name" value="TPP_enzyme_TPP-bd"/>
</dbReference>
<dbReference type="InterPro" id="IPR029061">
    <property type="entry name" value="THDP-binding"/>
</dbReference>
<comment type="cofactor">
    <cofactor evidence="6">
        <name>thiamine diphosphate</name>
        <dbReference type="ChEBI" id="CHEBI:58937"/>
    </cofactor>
    <text evidence="6">Binds 1 thiamine pyrophosphate per subunit.</text>
</comment>
<dbReference type="Pfam" id="PF02775">
    <property type="entry name" value="TPP_enzyme_C"/>
    <property type="match status" value="1"/>
</dbReference>
<comment type="similarity">
    <text evidence="6">Belongs to the TPP enzyme family. MenD subfamily.</text>
</comment>
<dbReference type="EC" id="2.2.1.9" evidence="6"/>
<dbReference type="GO" id="GO:0009234">
    <property type="term" value="P:menaquinone biosynthetic process"/>
    <property type="evidence" value="ECO:0007669"/>
    <property type="project" value="UniProtKB-UniRule"/>
</dbReference>
<dbReference type="GO" id="GO:0030145">
    <property type="term" value="F:manganese ion binding"/>
    <property type="evidence" value="ECO:0007669"/>
    <property type="project" value="UniProtKB-UniRule"/>
</dbReference>
<comment type="pathway">
    <text evidence="6">Quinol/quinone metabolism; menaquinone biosynthesis.</text>
</comment>
<dbReference type="Gene3D" id="3.40.50.970">
    <property type="match status" value="2"/>
</dbReference>
<evidence type="ECO:0000256" key="2">
    <source>
        <dbReference type="ARBA" id="ARBA00022723"/>
    </source>
</evidence>
<comment type="pathway">
    <text evidence="6">Quinol/quinone metabolism; 1,4-dihydroxy-2-naphthoate biosynthesis; 1,4-dihydroxy-2-naphthoate from chorismate: step 2/7.</text>
</comment>
<gene>
    <name evidence="6 9" type="primary">menD</name>
    <name evidence="9" type="ORF">IQ251_10655</name>
</gene>
<evidence type="ECO:0000313" key="9">
    <source>
        <dbReference type="EMBL" id="MBE9374903.1"/>
    </source>
</evidence>
<evidence type="ECO:0000313" key="10">
    <source>
        <dbReference type="Proteomes" id="UP000598360"/>
    </source>
</evidence>
<feature type="domain" description="Thiamine pyrophosphate enzyme N-terminal TPP-binding" evidence="8">
    <location>
        <begin position="8"/>
        <end position="122"/>
    </location>
</feature>
<keyword evidence="10" id="KW-1185">Reference proteome</keyword>
<evidence type="ECO:0000259" key="7">
    <source>
        <dbReference type="Pfam" id="PF02775"/>
    </source>
</evidence>
<dbReference type="Proteomes" id="UP000598360">
    <property type="component" value="Unassembled WGS sequence"/>
</dbReference>
<dbReference type="Pfam" id="PF02776">
    <property type="entry name" value="TPP_enzyme_N"/>
    <property type="match status" value="1"/>
</dbReference>
<protein>
    <recommendedName>
        <fullName evidence="6">2-succinyl-5-enolpyruvyl-6-hydroxy-3-cyclohexene-1-carboxylate synthase</fullName>
        <shortName evidence="6">SEPHCHC synthase</shortName>
        <ecNumber evidence="6">2.2.1.9</ecNumber>
    </recommendedName>
    <alternativeName>
        <fullName evidence="6">Menaquinone biosynthesis protein MenD</fullName>
    </alternativeName>
</protein>
<dbReference type="HAMAP" id="MF_01659">
    <property type="entry name" value="MenD"/>
    <property type="match status" value="1"/>
</dbReference>
<dbReference type="NCBIfam" id="TIGR00173">
    <property type="entry name" value="menD"/>
    <property type="match status" value="1"/>
</dbReference>
<evidence type="ECO:0000256" key="1">
    <source>
        <dbReference type="ARBA" id="ARBA00022679"/>
    </source>
</evidence>
<dbReference type="PANTHER" id="PTHR42916:SF1">
    <property type="entry name" value="PROTEIN PHYLLO, CHLOROPLASTIC"/>
    <property type="match status" value="1"/>
</dbReference>
<dbReference type="CDD" id="cd02009">
    <property type="entry name" value="TPP_SHCHC_synthase"/>
    <property type="match status" value="1"/>
</dbReference>
<evidence type="ECO:0000256" key="5">
    <source>
        <dbReference type="ARBA" id="ARBA00023211"/>
    </source>
</evidence>
<dbReference type="InterPro" id="IPR012001">
    <property type="entry name" value="Thiamin_PyroP_enz_TPP-bd_dom"/>
</dbReference>
<keyword evidence="1 6" id="KW-0808">Transferase</keyword>
<dbReference type="EMBL" id="JADEYC010000015">
    <property type="protein sequence ID" value="MBE9374903.1"/>
    <property type="molecule type" value="Genomic_DNA"/>
</dbReference>
<keyword evidence="4 6" id="KW-0786">Thiamine pyrophosphate</keyword>
<keyword evidence="2 6" id="KW-0479">Metal-binding</keyword>
<comment type="function">
    <text evidence="6">Catalyzes the thiamine diphosphate-dependent decarboxylation of 2-oxoglutarate and the subsequent addition of the resulting succinic semialdehyde-thiamine pyrophosphate anion to isochorismate to yield 2-succinyl-5-enolpyruvyl-6-hydroxy-3-cyclohexene-1-carboxylate (SEPHCHC).</text>
</comment>
<dbReference type="PIRSF" id="PIRSF004983">
    <property type="entry name" value="MenD"/>
    <property type="match status" value="1"/>
</dbReference>
<evidence type="ECO:0000259" key="8">
    <source>
        <dbReference type="Pfam" id="PF02776"/>
    </source>
</evidence>
<evidence type="ECO:0000256" key="3">
    <source>
        <dbReference type="ARBA" id="ARBA00022842"/>
    </source>
</evidence>
<proteinExistence type="inferred from homology"/>